<reference evidence="1 2" key="1">
    <citation type="submission" date="2015-09" db="EMBL/GenBank/DDBJ databases">
        <title>Draft genome sequence of Alicyclobacillus ferrooxydans DSM 22381.</title>
        <authorList>
            <person name="Hemp J."/>
        </authorList>
    </citation>
    <scope>NUCLEOTIDE SEQUENCE [LARGE SCALE GENOMIC DNA]</scope>
    <source>
        <strain evidence="1 2">TC-34</strain>
    </source>
</reference>
<dbReference type="Proteomes" id="UP000050482">
    <property type="component" value="Unassembled WGS sequence"/>
</dbReference>
<dbReference type="STRING" id="471514.AN477_22795"/>
<evidence type="ECO:0000313" key="1">
    <source>
        <dbReference type="EMBL" id="KPV39373.1"/>
    </source>
</evidence>
<dbReference type="InterPro" id="IPR027417">
    <property type="entry name" value="P-loop_NTPase"/>
</dbReference>
<name>A0A0N8PMQ4_9BACL</name>
<dbReference type="SUPFAM" id="SSF53795">
    <property type="entry name" value="PEP carboxykinase-like"/>
    <property type="match status" value="1"/>
</dbReference>
<proteinExistence type="predicted"/>
<dbReference type="RefSeq" id="WP_054971538.1">
    <property type="nucleotide sequence ID" value="NZ_LJCO01000107.1"/>
</dbReference>
<dbReference type="OrthoDB" id="5430844at2"/>
<gene>
    <name evidence="1" type="ORF">AN477_22795</name>
</gene>
<dbReference type="PATRIC" id="fig|471514.4.peg.2092"/>
<accession>A0A0N8PMQ4</accession>
<keyword evidence="2" id="KW-1185">Reference proteome</keyword>
<sequence length="311" mass="34769">MFYKAFGLTVSSEIYFSELESIRGNMESPDIRIQMGNLTELHFPANRDPIKLIVQGNVVAFQFYDMVRFAIEEGKVITVSPMEEADEDLIRLFILGTCMSAILIQRKILPVHGSTVLINGKAYAFVGDSGAGKSTLASAFLNQGYHLLTDDVVAVTFPQENVPFVVPSYPQQKLWEESLNQFGLASSNYSPLFKRNNKYAVPIPSKFHNQTVPLAGIFELEIIEGGDIEVREMKGINKLRTLSTNTYRNFIIPQLGLMEWHFNQISKIANSTKIYNLKRPSDVFTAHELVGIILKTIEGGNVDVSKLAAVK</sequence>
<dbReference type="Gene3D" id="3.40.50.300">
    <property type="entry name" value="P-loop containing nucleotide triphosphate hydrolases"/>
    <property type="match status" value="1"/>
</dbReference>
<dbReference type="AlphaFoldDB" id="A0A0N8PMQ4"/>
<comment type="caution">
    <text evidence="1">The sequence shown here is derived from an EMBL/GenBank/DDBJ whole genome shotgun (WGS) entry which is preliminary data.</text>
</comment>
<dbReference type="EMBL" id="LJCO01000107">
    <property type="protein sequence ID" value="KPV39373.1"/>
    <property type="molecule type" value="Genomic_DNA"/>
</dbReference>
<organism evidence="1 2">
    <name type="scientific">Alicyclobacillus ferrooxydans</name>
    <dbReference type="NCBI Taxonomy" id="471514"/>
    <lineage>
        <taxon>Bacteria</taxon>
        <taxon>Bacillati</taxon>
        <taxon>Bacillota</taxon>
        <taxon>Bacilli</taxon>
        <taxon>Bacillales</taxon>
        <taxon>Alicyclobacillaceae</taxon>
        <taxon>Alicyclobacillus</taxon>
    </lineage>
</organism>
<evidence type="ECO:0000313" key="2">
    <source>
        <dbReference type="Proteomes" id="UP000050482"/>
    </source>
</evidence>
<protein>
    <submittedName>
        <fullName evidence="1">Aldolase</fullName>
    </submittedName>
</protein>